<reference evidence="1 2" key="1">
    <citation type="submission" date="2016-10" db="EMBL/GenBank/DDBJ databases">
        <title>Paenibacillus species isolates.</title>
        <authorList>
            <person name="Beno S.M."/>
        </authorList>
    </citation>
    <scope>NUCLEOTIDE SEQUENCE [LARGE SCALE GENOMIC DNA]</scope>
    <source>
        <strain evidence="1 2">FSL H7-0710</strain>
    </source>
</reference>
<dbReference type="Proteomes" id="UP000187439">
    <property type="component" value="Unassembled WGS sequence"/>
</dbReference>
<dbReference type="OrthoDB" id="9960104at2"/>
<evidence type="ECO:0000313" key="1">
    <source>
        <dbReference type="EMBL" id="OMD44057.1"/>
    </source>
</evidence>
<organism evidence="1 2">
    <name type="scientific">Paenibacillus odorifer</name>
    <dbReference type="NCBI Taxonomy" id="189426"/>
    <lineage>
        <taxon>Bacteria</taxon>
        <taxon>Bacillati</taxon>
        <taxon>Bacillota</taxon>
        <taxon>Bacilli</taxon>
        <taxon>Bacillales</taxon>
        <taxon>Paenibacillaceae</taxon>
        <taxon>Paenibacillus</taxon>
    </lineage>
</organism>
<name>A0A1R0Y9L9_9BACL</name>
<proteinExistence type="predicted"/>
<dbReference type="EMBL" id="MPTC01000001">
    <property type="protein sequence ID" value="OMD44057.1"/>
    <property type="molecule type" value="Genomic_DNA"/>
</dbReference>
<evidence type="ECO:0000313" key="2">
    <source>
        <dbReference type="Proteomes" id="UP000187439"/>
    </source>
</evidence>
<dbReference type="RefSeq" id="WP_076116344.1">
    <property type="nucleotide sequence ID" value="NZ_MPTC01000001.1"/>
</dbReference>
<gene>
    <name evidence="1" type="ORF">BSK52_00460</name>
</gene>
<dbReference type="AlphaFoldDB" id="A0A1R0Y9L9"/>
<protein>
    <submittedName>
        <fullName evidence="1">Uncharacterized protein</fullName>
    </submittedName>
</protein>
<comment type="caution">
    <text evidence="1">The sequence shown here is derived from an EMBL/GenBank/DDBJ whole genome shotgun (WGS) entry which is preliminary data.</text>
</comment>
<sequence length="391" mass="45503">MYIPLGQLAFYDEKTYYVGSAIRYTPIAGEQYEVWKSLFLDEDSIKDNPDKMILVEQLAQSKLVYTPAWTKEAEERQLYIRSIINYDLIREDPLSQLIAAAEGSVAAFFKQLQHELVVVEDEQKMQLYIQMWNLLQQGVRQRWIIIDYIPELYEWLHEPAFLSERYEDSAIPTVVPLKEGTERYFSLGRIDMEQRKIAIGQQEGLVLEGDQGIHDAELWYLLREQLCSYEDLSEMLSEETTDLRHGLDKLAGAKLLFAWDKSIMMSDRLPVSLVPQGYIESRTASNSWIINHSGSQVEISEIEHMYWAYSHPLLTIRQVYERLLLDTGYDADELAGHMLAHIPDLINEGERLLYIDEALCYERSYAELLAENEMLKRELDKLLPEQLAGDK</sequence>
<accession>A0A1R0Y9L9</accession>